<organism evidence="1">
    <name type="scientific">Rhizophora mucronata</name>
    <name type="common">Asiatic mangrove</name>
    <dbReference type="NCBI Taxonomy" id="61149"/>
    <lineage>
        <taxon>Eukaryota</taxon>
        <taxon>Viridiplantae</taxon>
        <taxon>Streptophyta</taxon>
        <taxon>Embryophyta</taxon>
        <taxon>Tracheophyta</taxon>
        <taxon>Spermatophyta</taxon>
        <taxon>Magnoliopsida</taxon>
        <taxon>eudicotyledons</taxon>
        <taxon>Gunneridae</taxon>
        <taxon>Pentapetalae</taxon>
        <taxon>rosids</taxon>
        <taxon>fabids</taxon>
        <taxon>Malpighiales</taxon>
        <taxon>Rhizophoraceae</taxon>
        <taxon>Rhizophora</taxon>
    </lineage>
</organism>
<evidence type="ECO:0000313" key="1">
    <source>
        <dbReference type="EMBL" id="MBX74292.1"/>
    </source>
</evidence>
<protein>
    <submittedName>
        <fullName evidence="1">Uncharacterized protein</fullName>
    </submittedName>
</protein>
<accession>A0A2P2R4T2</accession>
<name>A0A2P2R4T2_RHIMU</name>
<sequence>MSKCSVQHLLSSFTFLLSFIEIWG</sequence>
<dbReference type="AlphaFoldDB" id="A0A2P2R4T2"/>
<proteinExistence type="predicted"/>
<dbReference type="EMBL" id="GGEC01093808">
    <property type="protein sequence ID" value="MBX74292.1"/>
    <property type="molecule type" value="Transcribed_RNA"/>
</dbReference>
<reference evidence="1" key="1">
    <citation type="submission" date="2018-02" db="EMBL/GenBank/DDBJ databases">
        <title>Rhizophora mucronata_Transcriptome.</title>
        <authorList>
            <person name="Meera S.P."/>
            <person name="Sreeshan A."/>
            <person name="Augustine A."/>
        </authorList>
    </citation>
    <scope>NUCLEOTIDE SEQUENCE</scope>
    <source>
        <tissue evidence="1">Leaf</tissue>
    </source>
</reference>